<proteinExistence type="predicted"/>
<dbReference type="Gramene" id="ESW15271">
    <property type="protein sequence ID" value="ESW15271"/>
    <property type="gene ID" value="PHAVU_007G058900g"/>
</dbReference>
<organism evidence="3 4">
    <name type="scientific">Phaseolus vulgaris</name>
    <name type="common">Kidney bean</name>
    <name type="synonym">French bean</name>
    <dbReference type="NCBI Taxonomy" id="3885"/>
    <lineage>
        <taxon>Eukaryota</taxon>
        <taxon>Viridiplantae</taxon>
        <taxon>Streptophyta</taxon>
        <taxon>Embryophyta</taxon>
        <taxon>Tracheophyta</taxon>
        <taxon>Spermatophyta</taxon>
        <taxon>Magnoliopsida</taxon>
        <taxon>eudicotyledons</taxon>
        <taxon>Gunneridae</taxon>
        <taxon>Pentapetalae</taxon>
        <taxon>rosids</taxon>
        <taxon>fabids</taxon>
        <taxon>Fabales</taxon>
        <taxon>Fabaceae</taxon>
        <taxon>Papilionoideae</taxon>
        <taxon>50 kb inversion clade</taxon>
        <taxon>NPAAA clade</taxon>
        <taxon>indigoferoid/millettioid clade</taxon>
        <taxon>Phaseoleae</taxon>
        <taxon>Phaseolus</taxon>
    </lineage>
</organism>
<dbReference type="AlphaFoldDB" id="V7BFK6"/>
<accession>V7BFK6</accession>
<sequence>MANKYVALLLLVCLTVVATVEAEKYQTPCVHDCLSVKCGEHPSSFCKFLCGFGCSSAGMVNANKIKTNGVKTKTAQSSQPEAPQLSRKVQAQSEKDYKKEMQSLH</sequence>
<feature type="chain" id="PRO_5004754500" evidence="2">
    <location>
        <begin position="23"/>
        <end position="105"/>
    </location>
</feature>
<dbReference type="EMBL" id="CM002294">
    <property type="protein sequence ID" value="ESW15271.1"/>
    <property type="molecule type" value="Genomic_DNA"/>
</dbReference>
<reference evidence="4" key="1">
    <citation type="journal article" date="2014" name="Nat. Genet.">
        <title>A reference genome for common bean and genome-wide analysis of dual domestications.</title>
        <authorList>
            <person name="Schmutz J."/>
            <person name="McClean P.E."/>
            <person name="Mamidi S."/>
            <person name="Wu G.A."/>
            <person name="Cannon S.B."/>
            <person name="Grimwood J."/>
            <person name="Jenkins J."/>
            <person name="Shu S."/>
            <person name="Song Q."/>
            <person name="Chavarro C."/>
            <person name="Torres-Torres M."/>
            <person name="Geffroy V."/>
            <person name="Moghaddam S.M."/>
            <person name="Gao D."/>
            <person name="Abernathy B."/>
            <person name="Barry K."/>
            <person name="Blair M."/>
            <person name="Brick M.A."/>
            <person name="Chovatia M."/>
            <person name="Gepts P."/>
            <person name="Goodstein D.M."/>
            <person name="Gonzales M."/>
            <person name="Hellsten U."/>
            <person name="Hyten D.L."/>
            <person name="Jia G."/>
            <person name="Kelly J.D."/>
            <person name="Kudrna D."/>
            <person name="Lee R."/>
            <person name="Richard M.M."/>
            <person name="Miklas P.N."/>
            <person name="Osorno J.M."/>
            <person name="Rodrigues J."/>
            <person name="Thareau V."/>
            <person name="Urrea C.A."/>
            <person name="Wang M."/>
            <person name="Yu Y."/>
            <person name="Zhang M."/>
            <person name="Wing R.A."/>
            <person name="Cregan P.B."/>
            <person name="Rokhsar D.S."/>
            <person name="Jackson S.A."/>
        </authorList>
    </citation>
    <scope>NUCLEOTIDE SEQUENCE [LARGE SCALE GENOMIC DNA]</scope>
    <source>
        <strain evidence="4">cv. G19833</strain>
    </source>
</reference>
<name>V7BFK6_PHAVU</name>
<protein>
    <submittedName>
        <fullName evidence="3">Uncharacterized protein</fullName>
    </submittedName>
</protein>
<feature type="region of interest" description="Disordered" evidence="1">
    <location>
        <begin position="71"/>
        <end position="105"/>
    </location>
</feature>
<evidence type="ECO:0000256" key="2">
    <source>
        <dbReference type="SAM" id="SignalP"/>
    </source>
</evidence>
<dbReference type="Proteomes" id="UP000000226">
    <property type="component" value="Chromosome 7"/>
</dbReference>
<evidence type="ECO:0000256" key="1">
    <source>
        <dbReference type="SAM" id="MobiDB-lite"/>
    </source>
</evidence>
<evidence type="ECO:0000313" key="3">
    <source>
        <dbReference type="EMBL" id="ESW15271.1"/>
    </source>
</evidence>
<keyword evidence="2" id="KW-0732">Signal</keyword>
<feature type="compositionally biased region" description="Basic and acidic residues" evidence="1">
    <location>
        <begin position="93"/>
        <end position="105"/>
    </location>
</feature>
<gene>
    <name evidence="3" type="ORF">PHAVU_007G058900g</name>
</gene>
<keyword evidence="4" id="KW-1185">Reference proteome</keyword>
<evidence type="ECO:0000313" key="4">
    <source>
        <dbReference type="Proteomes" id="UP000000226"/>
    </source>
</evidence>
<feature type="signal peptide" evidence="2">
    <location>
        <begin position="1"/>
        <end position="22"/>
    </location>
</feature>
<dbReference type="OrthoDB" id="10347128at2759"/>
<feature type="compositionally biased region" description="Polar residues" evidence="1">
    <location>
        <begin position="71"/>
        <end position="92"/>
    </location>
</feature>